<evidence type="ECO:0000313" key="2">
    <source>
        <dbReference type="EMBL" id="ALG04405.1"/>
    </source>
</evidence>
<keyword evidence="2" id="KW-0238">DNA-binding</keyword>
<feature type="non-terminal residue" evidence="2">
    <location>
        <position position="190"/>
    </location>
</feature>
<feature type="compositionally biased region" description="Polar residues" evidence="1">
    <location>
        <begin position="1"/>
        <end position="27"/>
    </location>
</feature>
<reference evidence="2" key="1">
    <citation type="submission" date="2015-04" db="EMBL/GenBank/DDBJ databases">
        <title>Genomic Architecture Underlying Sex-Determination in the yeast Leucosporidium scottii: New Insights into the Evolution of Mating Systems in basidiomycetes.</title>
        <authorList>
            <person name="Maia T.M."/>
            <person name="Lopes S."/>
            <person name="Almeida J.M.G.C.F."/>
            <person name="Rosa L.H."/>
            <person name="Sampaio J.P."/>
            <person name="Goncalves P."/>
            <person name="Coelho M.A."/>
        </authorList>
    </citation>
    <scope>NUCLEOTIDE SEQUENCE</scope>
    <source>
        <strain evidence="2">UFMG-EACF 149</strain>
    </source>
</reference>
<name>A0A0N7F206_9BASI</name>
<dbReference type="GO" id="GO:0003677">
    <property type="term" value="F:DNA binding"/>
    <property type="evidence" value="ECO:0007669"/>
    <property type="project" value="UniProtKB-KW"/>
</dbReference>
<proteinExistence type="predicted"/>
<sequence length="190" mass="21222">MPRFPSSHTRTRPQPSSSPVLSHSAFSSPRKRSCTDSHSPYQHTLFNSMDDLIRAEVLQWRFAFLDSDQSVSHDFADRWQACMARAVKAAEEGALSFETLQLLQSAIRGVEIVTSTLAELNSATARISDGVVQQVRSHLTHQGSAAFESFGCELHSQRPGPTSASHDLLAPYRRWFLDHFAFPYLTSADK</sequence>
<dbReference type="EMBL" id="KR229956">
    <property type="protein sequence ID" value="ALG04405.1"/>
    <property type="molecule type" value="Genomic_DNA"/>
</dbReference>
<feature type="region of interest" description="Disordered" evidence="1">
    <location>
        <begin position="1"/>
        <end position="37"/>
    </location>
</feature>
<gene>
    <name evidence="2" type="primary">HD1</name>
</gene>
<evidence type="ECO:0000256" key="1">
    <source>
        <dbReference type="SAM" id="MobiDB-lite"/>
    </source>
</evidence>
<dbReference type="AlphaFoldDB" id="A0A0N7F206"/>
<keyword evidence="2" id="KW-0371">Homeobox</keyword>
<accession>A0A0N7F206</accession>
<protein>
    <submittedName>
        <fullName evidence="2">Homeodomain transcription factor HD1</fullName>
    </submittedName>
</protein>
<organism evidence="2">
    <name type="scientific">Leucosporidium scottii</name>
    <dbReference type="NCBI Taxonomy" id="5278"/>
    <lineage>
        <taxon>Eukaryota</taxon>
        <taxon>Fungi</taxon>
        <taxon>Dikarya</taxon>
        <taxon>Basidiomycota</taxon>
        <taxon>Pucciniomycotina</taxon>
        <taxon>Microbotryomycetes</taxon>
        <taxon>Leucosporidiales</taxon>
        <taxon>Leucosporidium</taxon>
    </lineage>
</organism>